<dbReference type="PANTHER" id="PTHR37813">
    <property type="entry name" value="FELS-2 PROPHAGE PROTEIN"/>
    <property type="match status" value="1"/>
</dbReference>
<dbReference type="RefSeq" id="WP_212506764.1">
    <property type="nucleotide sequence ID" value="NZ_CP060696.1"/>
</dbReference>
<dbReference type="AlphaFoldDB" id="A0A7G9WG88"/>
<name>A0A7G9WG88_9FIRM</name>
<dbReference type="SUPFAM" id="SSF48371">
    <property type="entry name" value="ARM repeat"/>
    <property type="match status" value="1"/>
</dbReference>
<reference evidence="3 4" key="1">
    <citation type="submission" date="2020-08" db="EMBL/GenBank/DDBJ databases">
        <authorList>
            <person name="Ren C."/>
            <person name="Gu Y."/>
            <person name="Xu Y."/>
        </authorList>
    </citation>
    <scope>NUCLEOTIDE SEQUENCE [LARGE SCALE GENOMIC DNA]</scope>
    <source>
        <strain evidence="3 4">LBM18003</strain>
    </source>
</reference>
<proteinExistence type="predicted"/>
<dbReference type="PANTHER" id="PTHR37813:SF1">
    <property type="entry name" value="FELS-2 PROPHAGE PROTEIN"/>
    <property type="match status" value="1"/>
</dbReference>
<evidence type="ECO:0000256" key="1">
    <source>
        <dbReference type="ARBA" id="ARBA00022612"/>
    </source>
</evidence>
<feature type="domain" description="Phage tail tape measure protein" evidence="2">
    <location>
        <begin position="101"/>
        <end position="298"/>
    </location>
</feature>
<dbReference type="Gene3D" id="1.25.10.10">
    <property type="entry name" value="Leucine-rich Repeat Variant"/>
    <property type="match status" value="1"/>
</dbReference>
<organism evidence="3 4">
    <name type="scientific">Caproicibacterium amylolyticum</name>
    <dbReference type="NCBI Taxonomy" id="2766537"/>
    <lineage>
        <taxon>Bacteria</taxon>
        <taxon>Bacillati</taxon>
        <taxon>Bacillota</taxon>
        <taxon>Clostridia</taxon>
        <taxon>Eubacteriales</taxon>
        <taxon>Oscillospiraceae</taxon>
        <taxon>Caproicibacterium</taxon>
    </lineage>
</organism>
<dbReference type="InterPro" id="IPR011989">
    <property type="entry name" value="ARM-like"/>
</dbReference>
<dbReference type="Pfam" id="PF10145">
    <property type="entry name" value="PhageMin_Tail"/>
    <property type="match status" value="1"/>
</dbReference>
<dbReference type="KEGG" id="caml:H6X83_12345"/>
<dbReference type="InterPro" id="IPR016024">
    <property type="entry name" value="ARM-type_fold"/>
</dbReference>
<protein>
    <submittedName>
        <fullName evidence="3">Phage tail tape measure protein</fullName>
    </submittedName>
</protein>
<keyword evidence="1" id="KW-1188">Viral release from host cell</keyword>
<sequence>MPKVMQTVISIAGTIDPSLSKAIDGVTGKLGGLGKGGKLAALSVAATGLTTAVAGGVAAAGKALNNLGQSYAKASNKLQVKTGATKEEMAGLQDAMKGVYADNFGTDMNDVASAIGIVKQQLGNMPTNTLKGITEDALGMRDAFDYDVGESLRAAQTMMNQFGVTGDQAYSLIAQGAQNGLDYSGEMLDSIDEYSVQFQKLGLNAEDMFNVFQAGSDAGAFNLDKIGDAVKEFSIRAVDGSKTTQQGFQALGMNADQMAQKFAAGGNGAKQAFYQVIDALGKMKDPVQQNLAGVNLFGTMWEDLGPTVIKCLDNTEVQYNKTANAMQSINNIQYNDLGSAIEAIKRQAEVGLLPIASAVANSFTQMMPTISSALQSIMPVMQNTIQTCMPFVTQFLQGMGSALTQIMPLIGQLMSGLMPVLSQFIGSILPPIISLIQAILPPLIQVVQAILPPIVQVLQTLIPIVTQIIQAILPVVLSLIQQLVPIIQPLLQLLVQIMQQVIMPIIQPLMQLVQALLPPISALIGGIVQALSPLLEFLKPIADVLGTIIGFVGKLLSWGAGAINGLFGALSGGGKSNGGGATGKFATGGFTNGLSIAGEDPRYPQEAVLSFNPAYRRKNIGYWSEAGRKLGVLGGSGISLSGGSSSSVVYDLSGMQFAPKIYAASGTNSSDLMRQLKALMPEFVDMVQDALAEREEAQYADCRIY</sequence>
<evidence type="ECO:0000313" key="4">
    <source>
        <dbReference type="Proteomes" id="UP000516046"/>
    </source>
</evidence>
<evidence type="ECO:0000259" key="2">
    <source>
        <dbReference type="Pfam" id="PF10145"/>
    </source>
</evidence>
<keyword evidence="4" id="KW-1185">Reference proteome</keyword>
<accession>A0A7G9WG88</accession>
<gene>
    <name evidence="3" type="ORF">H6X83_12345</name>
</gene>
<dbReference type="InterPro" id="IPR010090">
    <property type="entry name" value="Phage_tape_meas"/>
</dbReference>
<dbReference type="EMBL" id="CP060696">
    <property type="protein sequence ID" value="QNO17700.1"/>
    <property type="molecule type" value="Genomic_DNA"/>
</dbReference>
<evidence type="ECO:0000313" key="3">
    <source>
        <dbReference type="EMBL" id="QNO17700.1"/>
    </source>
</evidence>
<dbReference type="Proteomes" id="UP000516046">
    <property type="component" value="Chromosome"/>
</dbReference>